<proteinExistence type="predicted"/>
<comment type="caution">
    <text evidence="2">The sequence shown here is derived from an EMBL/GenBank/DDBJ whole genome shotgun (WGS) entry which is preliminary data.</text>
</comment>
<evidence type="ECO:0000313" key="2">
    <source>
        <dbReference type="EMBL" id="MEN7429595.1"/>
    </source>
</evidence>
<organism evidence="2 3">
    <name type="scientific">Chromobacterium indicum</name>
    <dbReference type="NCBI Taxonomy" id="3110228"/>
    <lineage>
        <taxon>Bacteria</taxon>
        <taxon>Pseudomonadati</taxon>
        <taxon>Pseudomonadota</taxon>
        <taxon>Betaproteobacteria</taxon>
        <taxon>Neisseriales</taxon>
        <taxon>Chromobacteriaceae</taxon>
        <taxon>Chromobacterium</taxon>
    </lineage>
</organism>
<keyword evidence="3" id="KW-1185">Reference proteome</keyword>
<dbReference type="EMBL" id="JAYFSJ010000001">
    <property type="protein sequence ID" value="MEN7429595.1"/>
    <property type="molecule type" value="Genomic_DNA"/>
</dbReference>
<dbReference type="RefSeq" id="WP_346787556.1">
    <property type="nucleotide sequence ID" value="NZ_JAYFSJ010000001.1"/>
</dbReference>
<name>A0ABV0CEJ6_9NEIS</name>
<dbReference type="Proteomes" id="UP001405405">
    <property type="component" value="Unassembled WGS sequence"/>
</dbReference>
<reference evidence="2 3" key="1">
    <citation type="submission" date="2023-12" db="EMBL/GenBank/DDBJ databases">
        <title>Chromobacterium sp. strain TRC.1.1.SA producing antimicrobial pigment.</title>
        <authorList>
            <person name="Verma N."/>
            <person name="Choksket S."/>
            <person name="Pinnaka A.K."/>
            <person name="Korpole S."/>
        </authorList>
    </citation>
    <scope>NUCLEOTIDE SEQUENCE [LARGE SCALE GENOMIC DNA]</scope>
    <source>
        <strain evidence="2 3">TRC1.1.SA</strain>
    </source>
</reference>
<keyword evidence="1" id="KW-0472">Membrane</keyword>
<feature type="transmembrane region" description="Helical" evidence="1">
    <location>
        <begin position="27"/>
        <end position="44"/>
    </location>
</feature>
<protein>
    <submittedName>
        <fullName evidence="2">DUF2523 domain-containing protein</fullName>
    </submittedName>
</protein>
<feature type="transmembrane region" description="Helical" evidence="1">
    <location>
        <begin position="65"/>
        <end position="87"/>
    </location>
</feature>
<feature type="non-terminal residue" evidence="2">
    <location>
        <position position="90"/>
    </location>
</feature>
<evidence type="ECO:0000313" key="3">
    <source>
        <dbReference type="Proteomes" id="UP001405405"/>
    </source>
</evidence>
<sequence>MAPLFGILVSALNTALAFLVRSIIVKFVTFFAMFFVVHEFVPVMESLLPNGFGVSSSLVTLTSGTWYFLDLCAFSIGFPAVVSAAAIRFI</sequence>
<keyword evidence="1" id="KW-1133">Transmembrane helix</keyword>
<accession>A0ABV0CEJ6</accession>
<evidence type="ECO:0000256" key="1">
    <source>
        <dbReference type="SAM" id="Phobius"/>
    </source>
</evidence>
<keyword evidence="1" id="KW-0812">Transmembrane</keyword>
<gene>
    <name evidence="2" type="ORF">VA599_02480</name>
</gene>